<gene>
    <name evidence="12" type="ORF">FA13DRAFT_1732185</name>
</gene>
<dbReference type="Gene3D" id="1.50.40.10">
    <property type="entry name" value="Mitochondrial carrier domain"/>
    <property type="match status" value="1"/>
</dbReference>
<dbReference type="PANTHER" id="PTHR46181">
    <property type="entry name" value="MITOCHONDRIAL GLYCINE TRANSPORTER"/>
    <property type="match status" value="1"/>
</dbReference>
<comment type="subcellular location">
    <subcellularLocation>
        <location evidence="1">Membrane</location>
        <topology evidence="1">Multi-pass membrane protein</topology>
    </subcellularLocation>
    <subcellularLocation>
        <location evidence="10">Mitochondrion inner membrane</location>
        <topology evidence="10">Multi-pass membrane protein</topology>
    </subcellularLocation>
</comment>
<dbReference type="HAMAP" id="MF_03064">
    <property type="entry name" value="SLC25A38"/>
    <property type="match status" value="1"/>
</dbReference>
<dbReference type="EMBL" id="QPFP01000017">
    <property type="protein sequence ID" value="TEB31883.1"/>
    <property type="molecule type" value="Genomic_DNA"/>
</dbReference>
<sequence>MSNVSQQLASGALSGLATTVSLQPFDLLKTRMQQGGLPVSKHGRAHASTILAISRNVVQANGWKGLWRGTSASLYRNVPGVAMYMTSLTQLRAFMAKSPSFATLQARKVAKDGSRSVLPTLTSTGNLVAGAIARVGIGFLLNPFSVLKARYESNMYQYQSVGQGLQVIVKGGPSELFRGFLASAMRDAPHAGVFLVFYEHIKRDASQLFGAQTAVQSSAVHAFSAASAGALATITTQPFDVIKTRIQVRPEGQYHSLLGTVRNIMLERGPLGFFDGASLRMSRKVLSSAIGWVVYEAVLMVWASS</sequence>
<comment type="caution">
    <text evidence="12">The sequence shown here is derived from an EMBL/GenBank/DDBJ whole genome shotgun (WGS) entry which is preliminary data.</text>
</comment>
<name>A0A4Y7TCI7_COPMI</name>
<evidence type="ECO:0000256" key="3">
    <source>
        <dbReference type="ARBA" id="ARBA00022692"/>
    </source>
</evidence>
<proteinExistence type="inferred from homology"/>
<reference evidence="12 13" key="1">
    <citation type="journal article" date="2019" name="Nat. Ecol. Evol.">
        <title>Megaphylogeny resolves global patterns of mushroom evolution.</title>
        <authorList>
            <person name="Varga T."/>
            <person name="Krizsan K."/>
            <person name="Foldi C."/>
            <person name="Dima B."/>
            <person name="Sanchez-Garcia M."/>
            <person name="Sanchez-Ramirez S."/>
            <person name="Szollosi G.J."/>
            <person name="Szarkandi J.G."/>
            <person name="Papp V."/>
            <person name="Albert L."/>
            <person name="Andreopoulos W."/>
            <person name="Angelini C."/>
            <person name="Antonin V."/>
            <person name="Barry K.W."/>
            <person name="Bougher N.L."/>
            <person name="Buchanan P."/>
            <person name="Buyck B."/>
            <person name="Bense V."/>
            <person name="Catcheside P."/>
            <person name="Chovatia M."/>
            <person name="Cooper J."/>
            <person name="Damon W."/>
            <person name="Desjardin D."/>
            <person name="Finy P."/>
            <person name="Geml J."/>
            <person name="Haridas S."/>
            <person name="Hughes K."/>
            <person name="Justo A."/>
            <person name="Karasinski D."/>
            <person name="Kautmanova I."/>
            <person name="Kiss B."/>
            <person name="Kocsube S."/>
            <person name="Kotiranta H."/>
            <person name="LaButti K.M."/>
            <person name="Lechner B.E."/>
            <person name="Liimatainen K."/>
            <person name="Lipzen A."/>
            <person name="Lukacs Z."/>
            <person name="Mihaltcheva S."/>
            <person name="Morgado L.N."/>
            <person name="Niskanen T."/>
            <person name="Noordeloos M.E."/>
            <person name="Ohm R.A."/>
            <person name="Ortiz-Santana B."/>
            <person name="Ovrebo C."/>
            <person name="Racz N."/>
            <person name="Riley R."/>
            <person name="Savchenko A."/>
            <person name="Shiryaev A."/>
            <person name="Soop K."/>
            <person name="Spirin V."/>
            <person name="Szebenyi C."/>
            <person name="Tomsovsky M."/>
            <person name="Tulloss R.E."/>
            <person name="Uehling J."/>
            <person name="Grigoriev I.V."/>
            <person name="Vagvolgyi C."/>
            <person name="Papp T."/>
            <person name="Martin F.M."/>
            <person name="Miettinen O."/>
            <person name="Hibbett D.S."/>
            <person name="Nagy L.G."/>
        </authorList>
    </citation>
    <scope>NUCLEOTIDE SEQUENCE [LARGE SCALE GENOMIC DNA]</scope>
    <source>
        <strain evidence="12 13">FP101781</strain>
    </source>
</reference>
<evidence type="ECO:0000256" key="7">
    <source>
        <dbReference type="ARBA" id="ARBA00023128"/>
    </source>
</evidence>
<evidence type="ECO:0000256" key="2">
    <source>
        <dbReference type="ARBA" id="ARBA00022448"/>
    </source>
</evidence>
<dbReference type="SUPFAM" id="SSF103506">
    <property type="entry name" value="Mitochondrial carrier"/>
    <property type="match status" value="1"/>
</dbReference>
<feature type="repeat" description="Solcar" evidence="11">
    <location>
        <begin position="216"/>
        <end position="301"/>
    </location>
</feature>
<evidence type="ECO:0000256" key="5">
    <source>
        <dbReference type="ARBA" id="ARBA00022792"/>
    </source>
</evidence>
<organism evidence="12 13">
    <name type="scientific">Coprinellus micaceus</name>
    <name type="common">Glistening ink-cap mushroom</name>
    <name type="synonym">Coprinus micaceus</name>
    <dbReference type="NCBI Taxonomy" id="71717"/>
    <lineage>
        <taxon>Eukaryota</taxon>
        <taxon>Fungi</taxon>
        <taxon>Dikarya</taxon>
        <taxon>Basidiomycota</taxon>
        <taxon>Agaricomycotina</taxon>
        <taxon>Agaricomycetes</taxon>
        <taxon>Agaricomycetidae</taxon>
        <taxon>Agaricales</taxon>
        <taxon>Agaricineae</taxon>
        <taxon>Psathyrellaceae</taxon>
        <taxon>Coprinellus</taxon>
    </lineage>
</organism>
<evidence type="ECO:0000256" key="1">
    <source>
        <dbReference type="ARBA" id="ARBA00004141"/>
    </source>
</evidence>
<evidence type="ECO:0000256" key="6">
    <source>
        <dbReference type="ARBA" id="ARBA00022989"/>
    </source>
</evidence>
<keyword evidence="2 10" id="KW-0813">Transport</keyword>
<evidence type="ECO:0000256" key="8">
    <source>
        <dbReference type="ARBA" id="ARBA00023136"/>
    </source>
</evidence>
<keyword evidence="3 10" id="KW-0812">Transmembrane</keyword>
<dbReference type="InterPro" id="IPR030847">
    <property type="entry name" value="Hem25/SLC25A38"/>
</dbReference>
<keyword evidence="5 10" id="KW-0999">Mitochondrion inner membrane</keyword>
<evidence type="ECO:0000256" key="9">
    <source>
        <dbReference type="ARBA" id="ARBA00034060"/>
    </source>
</evidence>
<dbReference type="AlphaFoldDB" id="A0A4Y7TCI7"/>
<dbReference type="PROSITE" id="PS50920">
    <property type="entry name" value="SOLCAR"/>
    <property type="match status" value="3"/>
</dbReference>
<keyword evidence="4 10" id="KW-0677">Repeat</keyword>
<protein>
    <recommendedName>
        <fullName evidence="10">Mitochondrial glycine transporter</fullName>
    </recommendedName>
    <alternativeName>
        <fullName evidence="10">Solute carrier family 25 member 38 homolog</fullName>
    </alternativeName>
</protein>
<evidence type="ECO:0000256" key="4">
    <source>
        <dbReference type="ARBA" id="ARBA00022737"/>
    </source>
</evidence>
<keyword evidence="6 10" id="KW-1133">Transmembrane helix</keyword>
<evidence type="ECO:0000313" key="12">
    <source>
        <dbReference type="EMBL" id="TEB31883.1"/>
    </source>
</evidence>
<dbReference type="Pfam" id="PF00153">
    <property type="entry name" value="Mito_carr"/>
    <property type="match status" value="3"/>
</dbReference>
<evidence type="ECO:0000313" key="13">
    <source>
        <dbReference type="Proteomes" id="UP000298030"/>
    </source>
</evidence>
<dbReference type="Proteomes" id="UP000298030">
    <property type="component" value="Unassembled WGS sequence"/>
</dbReference>
<dbReference type="STRING" id="71717.A0A4Y7TCI7"/>
<feature type="repeat" description="Solcar" evidence="11">
    <location>
        <begin position="121"/>
        <end position="204"/>
    </location>
</feature>
<dbReference type="InterPro" id="IPR023395">
    <property type="entry name" value="MCP_dom_sf"/>
</dbReference>
<keyword evidence="8 10" id="KW-0472">Membrane</keyword>
<dbReference type="GO" id="GO:0015187">
    <property type="term" value="F:glycine transmembrane transporter activity"/>
    <property type="evidence" value="ECO:0007669"/>
    <property type="project" value="UniProtKB-UniRule"/>
</dbReference>
<evidence type="ECO:0000256" key="11">
    <source>
        <dbReference type="PROSITE-ProRule" id="PRU00282"/>
    </source>
</evidence>
<comment type="catalytic activity">
    <reaction evidence="9 10">
        <text>glycine(in) = glycine(out)</text>
        <dbReference type="Rhea" id="RHEA:70715"/>
        <dbReference type="ChEBI" id="CHEBI:57305"/>
    </reaction>
</comment>
<keyword evidence="7 10" id="KW-0496">Mitochondrion</keyword>
<dbReference type="GO" id="GO:0005743">
    <property type="term" value="C:mitochondrial inner membrane"/>
    <property type="evidence" value="ECO:0007669"/>
    <property type="project" value="UniProtKB-SubCell"/>
</dbReference>
<keyword evidence="13" id="KW-1185">Reference proteome</keyword>
<dbReference type="InterPro" id="IPR018108">
    <property type="entry name" value="MCP_transmembrane"/>
</dbReference>
<comment type="similarity">
    <text evidence="10">Belongs to the mitochondrial carrier (TC 2.A.29) family. SLC25A38 subfamily.</text>
</comment>
<dbReference type="GO" id="GO:1904983">
    <property type="term" value="P:glycine import into mitochondrion"/>
    <property type="evidence" value="ECO:0007669"/>
    <property type="project" value="UniProtKB-UniRule"/>
</dbReference>
<dbReference type="OrthoDB" id="1924968at2759"/>
<dbReference type="PANTHER" id="PTHR46181:SF3">
    <property type="entry name" value="MITOCHONDRIAL GLYCINE TRANSPORTER"/>
    <property type="match status" value="1"/>
</dbReference>
<accession>A0A4Y7TCI7</accession>
<feature type="repeat" description="Solcar" evidence="11">
    <location>
        <begin position="2"/>
        <end position="94"/>
    </location>
</feature>
<comment type="function">
    <text evidence="10">Mitochondrial glycine transporter that imports glycine into the mitochondrial matrix. Plays an important role in providing glycine for the first enzymatic step in heme biosynthesis, the condensation of glycine with succinyl-CoA to produce 5-aminolevulinate (ALA) in the miochondrial matrix.</text>
</comment>
<evidence type="ECO:0000256" key="10">
    <source>
        <dbReference type="HAMAP-Rule" id="MF_03064"/>
    </source>
</evidence>